<accession>V8QQB7</accession>
<dbReference type="OrthoDB" id="8684471at2"/>
<evidence type="ECO:0008006" key="4">
    <source>
        <dbReference type="Google" id="ProtNLM"/>
    </source>
</evidence>
<proteinExistence type="predicted"/>
<reference evidence="2 3" key="1">
    <citation type="journal article" date="2014" name="Genome Announc.">
        <title>Draft Genome Sequence of Advenella kashmirensis Strain W13003, a Polycyclic Aromatic Hydrocarbon-Degrading Bacterium.</title>
        <authorList>
            <person name="Wang X."/>
            <person name="Jin D."/>
            <person name="Zhou L."/>
            <person name="Wu L."/>
            <person name="An W."/>
            <person name="Zhao L."/>
        </authorList>
    </citation>
    <scope>NUCLEOTIDE SEQUENCE [LARGE SCALE GENOMIC DNA]</scope>
    <source>
        <strain evidence="2 3">W13003</strain>
    </source>
</reference>
<dbReference type="PATRIC" id="fig|1424334.3.peg.3651"/>
<keyword evidence="3" id="KW-1185">Reference proteome</keyword>
<protein>
    <recommendedName>
        <fullName evidence="4">DUF3318 domain-containing protein</fullName>
    </recommendedName>
</protein>
<dbReference type="RefSeq" id="WP_024006566.1">
    <property type="nucleotide sequence ID" value="NZ_KI650981.1"/>
</dbReference>
<gene>
    <name evidence="2" type="ORF">W822_18170</name>
</gene>
<feature type="compositionally biased region" description="Basic and acidic residues" evidence="1">
    <location>
        <begin position="114"/>
        <end position="132"/>
    </location>
</feature>
<organism evidence="2 3">
    <name type="scientific">Advenella kashmirensis W13003</name>
    <dbReference type="NCBI Taxonomy" id="1424334"/>
    <lineage>
        <taxon>Bacteria</taxon>
        <taxon>Pseudomonadati</taxon>
        <taxon>Pseudomonadota</taxon>
        <taxon>Betaproteobacteria</taxon>
        <taxon>Burkholderiales</taxon>
        <taxon>Alcaligenaceae</taxon>
    </lineage>
</organism>
<dbReference type="eggNOG" id="ENOG50301EF">
    <property type="taxonomic scope" value="Bacteria"/>
</dbReference>
<dbReference type="AlphaFoldDB" id="V8QQB7"/>
<evidence type="ECO:0000256" key="1">
    <source>
        <dbReference type="SAM" id="MobiDB-lite"/>
    </source>
</evidence>
<evidence type="ECO:0000313" key="2">
    <source>
        <dbReference type="EMBL" id="ETF01189.1"/>
    </source>
</evidence>
<dbReference type="Proteomes" id="UP000018733">
    <property type="component" value="Unassembled WGS sequence"/>
</dbReference>
<dbReference type="STRING" id="1424334.W822_18170"/>
<comment type="caution">
    <text evidence="2">The sequence shown here is derived from an EMBL/GenBank/DDBJ whole genome shotgun (WGS) entry which is preliminary data.</text>
</comment>
<dbReference type="HOGENOM" id="CLU_1691772_0_0_4"/>
<feature type="region of interest" description="Disordered" evidence="1">
    <location>
        <begin position="114"/>
        <end position="155"/>
    </location>
</feature>
<dbReference type="EMBL" id="AYXT01000012">
    <property type="protein sequence ID" value="ETF01189.1"/>
    <property type="molecule type" value="Genomic_DNA"/>
</dbReference>
<evidence type="ECO:0000313" key="3">
    <source>
        <dbReference type="Proteomes" id="UP000018733"/>
    </source>
</evidence>
<feature type="compositionally biased region" description="Polar residues" evidence="1">
    <location>
        <begin position="142"/>
        <end position="155"/>
    </location>
</feature>
<name>V8QQB7_9BURK</name>
<sequence>MTDPAMKKAFRKQLLTARVLAEREQLRQDINALGHSMSPEAIKTALLDMGSGTLMSLTRKRSGIFSLIEKNPMVSLAIARFLLRASKSRSALIKPLALAATSWFVYNKFRSKQEQRDTQRARRETSVRRYTESDIPVDHGSFTYQDQDPSTIRRP</sequence>